<comment type="cofactor">
    <cofactor evidence="5">
        <name>Mg(2+)</name>
        <dbReference type="ChEBI" id="CHEBI:18420"/>
    </cofactor>
    <cofactor evidence="5">
        <name>Mn(2+)</name>
        <dbReference type="ChEBI" id="CHEBI:29035"/>
    </cofactor>
    <text evidence="5">Probably binds two magnesium or manganese ions per subunit.</text>
</comment>
<organism evidence="7 8">
    <name type="scientific">Rubus argutus</name>
    <name type="common">Southern blackberry</name>
    <dbReference type="NCBI Taxonomy" id="59490"/>
    <lineage>
        <taxon>Eukaryota</taxon>
        <taxon>Viridiplantae</taxon>
        <taxon>Streptophyta</taxon>
        <taxon>Embryophyta</taxon>
        <taxon>Tracheophyta</taxon>
        <taxon>Spermatophyta</taxon>
        <taxon>Magnoliopsida</taxon>
        <taxon>eudicotyledons</taxon>
        <taxon>Gunneridae</taxon>
        <taxon>Pentapetalae</taxon>
        <taxon>rosids</taxon>
        <taxon>fabids</taxon>
        <taxon>Rosales</taxon>
        <taxon>Rosaceae</taxon>
        <taxon>Rosoideae</taxon>
        <taxon>Rosoideae incertae sedis</taxon>
        <taxon>Rubus</taxon>
    </lineage>
</organism>
<dbReference type="PANTHER" id="PTHR22748">
    <property type="entry name" value="AP ENDONUCLEASE"/>
    <property type="match status" value="1"/>
</dbReference>
<dbReference type="GO" id="GO:0003906">
    <property type="term" value="F:DNA-(apurinic or apyrimidinic site) endonuclease activity"/>
    <property type="evidence" value="ECO:0007669"/>
    <property type="project" value="TreeGrafter"/>
</dbReference>
<evidence type="ECO:0000313" key="8">
    <source>
        <dbReference type="Proteomes" id="UP001457282"/>
    </source>
</evidence>
<comment type="similarity">
    <text evidence="1">Belongs to the DNA repair enzymes AP/ExoA family.</text>
</comment>
<accession>A0AAW1X2F4</accession>
<evidence type="ECO:0000256" key="2">
    <source>
        <dbReference type="ARBA" id="ARBA00022723"/>
    </source>
</evidence>
<evidence type="ECO:0000256" key="3">
    <source>
        <dbReference type="ARBA" id="ARBA00022801"/>
    </source>
</evidence>
<evidence type="ECO:0000256" key="1">
    <source>
        <dbReference type="ARBA" id="ARBA00007092"/>
    </source>
</evidence>
<keyword evidence="2 5" id="KW-0479">Metal-binding</keyword>
<evidence type="ECO:0000259" key="6">
    <source>
        <dbReference type="Pfam" id="PF03372"/>
    </source>
</evidence>
<keyword evidence="5" id="KW-0464">Manganese</keyword>
<dbReference type="PROSITE" id="PS00726">
    <property type="entry name" value="AP_NUCLEASE_F1_1"/>
    <property type="match status" value="1"/>
</dbReference>
<dbReference type="AlphaFoldDB" id="A0AAW1X2F4"/>
<dbReference type="Proteomes" id="UP001457282">
    <property type="component" value="Unassembled WGS sequence"/>
</dbReference>
<keyword evidence="4 5" id="KW-0460">Magnesium</keyword>
<dbReference type="GO" id="GO:0003677">
    <property type="term" value="F:DNA binding"/>
    <property type="evidence" value="ECO:0007669"/>
    <property type="project" value="InterPro"/>
</dbReference>
<dbReference type="InterPro" id="IPR005135">
    <property type="entry name" value="Endo/exonuclease/phosphatase"/>
</dbReference>
<keyword evidence="8" id="KW-1185">Reference proteome</keyword>
<dbReference type="GO" id="GO:0005634">
    <property type="term" value="C:nucleus"/>
    <property type="evidence" value="ECO:0007669"/>
    <property type="project" value="TreeGrafter"/>
</dbReference>
<proteinExistence type="inferred from homology"/>
<comment type="caution">
    <text evidence="7">The sequence shown here is derived from an EMBL/GenBank/DDBJ whole genome shotgun (WGS) entry which is preliminary data.</text>
</comment>
<dbReference type="InterPro" id="IPR036691">
    <property type="entry name" value="Endo/exonu/phosph_ase_sf"/>
</dbReference>
<protein>
    <recommendedName>
        <fullName evidence="6">Endonuclease/exonuclease/phosphatase domain-containing protein</fullName>
    </recommendedName>
</protein>
<reference evidence="7 8" key="1">
    <citation type="journal article" date="2023" name="G3 (Bethesda)">
        <title>A chromosome-length genome assembly and annotation of blackberry (Rubus argutus, cv. 'Hillquist').</title>
        <authorList>
            <person name="Bruna T."/>
            <person name="Aryal R."/>
            <person name="Dudchenko O."/>
            <person name="Sargent D.J."/>
            <person name="Mead D."/>
            <person name="Buti M."/>
            <person name="Cavallini A."/>
            <person name="Hytonen T."/>
            <person name="Andres J."/>
            <person name="Pham M."/>
            <person name="Weisz D."/>
            <person name="Mascagni F."/>
            <person name="Usai G."/>
            <person name="Natali L."/>
            <person name="Bassil N."/>
            <person name="Fernandez G.E."/>
            <person name="Lomsadze A."/>
            <person name="Armour M."/>
            <person name="Olukolu B."/>
            <person name="Poorten T."/>
            <person name="Britton C."/>
            <person name="Davik J."/>
            <person name="Ashrafi H."/>
            <person name="Aiden E.L."/>
            <person name="Borodovsky M."/>
            <person name="Worthington M."/>
        </authorList>
    </citation>
    <scope>NUCLEOTIDE SEQUENCE [LARGE SCALE GENOMIC DNA]</scope>
    <source>
        <strain evidence="7">PI 553951</strain>
    </source>
</reference>
<sequence length="123" mass="13758">MKIVTWNVRGLGSKGKRAVIRSMLLGIGADIIILQETKMDEIERSLVTSIWGARFKDWVSIPAFGRSGGVVVIWNTRCVSVLESVVGVFAISIKIQGLNGNDWWLTGVYGPNGYRERISFWEE</sequence>
<dbReference type="GO" id="GO:0008081">
    <property type="term" value="F:phosphoric diester hydrolase activity"/>
    <property type="evidence" value="ECO:0007669"/>
    <property type="project" value="TreeGrafter"/>
</dbReference>
<dbReference type="PANTHER" id="PTHR22748:SF19">
    <property type="entry name" value="ENDONUCLEASE_EXONUCLEASE_PHOSPHATASE DOMAIN-CONTAINING PROTEIN"/>
    <property type="match status" value="1"/>
</dbReference>
<dbReference type="Pfam" id="PF03372">
    <property type="entry name" value="Exo_endo_phos"/>
    <property type="match status" value="1"/>
</dbReference>
<evidence type="ECO:0000256" key="4">
    <source>
        <dbReference type="ARBA" id="ARBA00022842"/>
    </source>
</evidence>
<evidence type="ECO:0000313" key="7">
    <source>
        <dbReference type="EMBL" id="KAK9929867.1"/>
    </source>
</evidence>
<gene>
    <name evidence="7" type="ORF">M0R45_026940</name>
</gene>
<feature type="domain" description="Endonuclease/exonuclease/phosphatase" evidence="6">
    <location>
        <begin position="4"/>
        <end position="76"/>
    </location>
</feature>
<dbReference type="InterPro" id="IPR020847">
    <property type="entry name" value="AP_endonuclease_F1_BS"/>
</dbReference>
<feature type="binding site" evidence="5">
    <location>
        <position position="7"/>
    </location>
    <ligand>
        <name>Mg(2+)</name>
        <dbReference type="ChEBI" id="CHEBI:18420"/>
        <label>1</label>
    </ligand>
</feature>
<dbReference type="GO" id="GO:0046872">
    <property type="term" value="F:metal ion binding"/>
    <property type="evidence" value="ECO:0007669"/>
    <property type="project" value="UniProtKB-KW"/>
</dbReference>
<dbReference type="InterPro" id="IPR004808">
    <property type="entry name" value="AP_endonuc_1"/>
</dbReference>
<name>A0AAW1X2F4_RUBAR</name>
<dbReference type="GO" id="GO:0006284">
    <property type="term" value="P:base-excision repair"/>
    <property type="evidence" value="ECO:0007669"/>
    <property type="project" value="TreeGrafter"/>
</dbReference>
<dbReference type="Gene3D" id="3.60.10.10">
    <property type="entry name" value="Endonuclease/exonuclease/phosphatase"/>
    <property type="match status" value="1"/>
</dbReference>
<dbReference type="EMBL" id="JBEDUW010000005">
    <property type="protein sequence ID" value="KAK9929867.1"/>
    <property type="molecule type" value="Genomic_DNA"/>
</dbReference>
<evidence type="ECO:0000256" key="5">
    <source>
        <dbReference type="PIRSR" id="PIRSR604808-2"/>
    </source>
</evidence>
<dbReference type="SUPFAM" id="SSF56219">
    <property type="entry name" value="DNase I-like"/>
    <property type="match status" value="1"/>
</dbReference>
<feature type="binding site" evidence="5">
    <location>
        <position position="36"/>
    </location>
    <ligand>
        <name>Mg(2+)</name>
        <dbReference type="ChEBI" id="CHEBI:18420"/>
        <label>1</label>
    </ligand>
</feature>
<dbReference type="GO" id="GO:0008311">
    <property type="term" value="F:double-stranded DNA 3'-5' DNA exonuclease activity"/>
    <property type="evidence" value="ECO:0007669"/>
    <property type="project" value="TreeGrafter"/>
</dbReference>
<keyword evidence="3" id="KW-0378">Hydrolase</keyword>